<dbReference type="EMBL" id="HE616748">
    <property type="protein sequence ID" value="CCE93516.1"/>
    <property type="molecule type" value="Genomic_DNA"/>
</dbReference>
<evidence type="ECO:0000256" key="1">
    <source>
        <dbReference type="SAM" id="MobiDB-lite"/>
    </source>
</evidence>
<dbReference type="KEGG" id="tdl:TDEL_0G01490"/>
<proteinExistence type="predicted"/>
<dbReference type="HOGENOM" id="CLU_2063117_0_0_1"/>
<dbReference type="AlphaFoldDB" id="G8ZYP1"/>
<dbReference type="Proteomes" id="UP000005627">
    <property type="component" value="Chromosome 7"/>
</dbReference>
<organism evidence="2 3">
    <name type="scientific">Torulaspora delbrueckii</name>
    <name type="common">Yeast</name>
    <name type="synonym">Candida colliculosa</name>
    <dbReference type="NCBI Taxonomy" id="4950"/>
    <lineage>
        <taxon>Eukaryota</taxon>
        <taxon>Fungi</taxon>
        <taxon>Dikarya</taxon>
        <taxon>Ascomycota</taxon>
        <taxon>Saccharomycotina</taxon>
        <taxon>Saccharomycetes</taxon>
        <taxon>Saccharomycetales</taxon>
        <taxon>Saccharomycetaceae</taxon>
        <taxon>Torulaspora</taxon>
    </lineage>
</organism>
<protein>
    <submittedName>
        <fullName evidence="2">Uncharacterized protein</fullName>
    </submittedName>
</protein>
<feature type="compositionally biased region" description="Basic and acidic residues" evidence="1">
    <location>
        <begin position="11"/>
        <end position="31"/>
    </location>
</feature>
<feature type="region of interest" description="Disordered" evidence="1">
    <location>
        <begin position="1"/>
        <end position="87"/>
    </location>
</feature>
<reference evidence="2 3" key="1">
    <citation type="journal article" date="2011" name="Proc. Natl. Acad. Sci. U.S.A.">
        <title>Evolutionary erosion of yeast sex chromosomes by mating-type switching accidents.</title>
        <authorList>
            <person name="Gordon J.L."/>
            <person name="Armisen D."/>
            <person name="Proux-Wera E."/>
            <person name="Oheigeartaigh S.S."/>
            <person name="Byrne K.P."/>
            <person name="Wolfe K.H."/>
        </authorList>
    </citation>
    <scope>NUCLEOTIDE SEQUENCE [LARGE SCALE GENOMIC DNA]</scope>
    <source>
        <strain evidence="3">ATCC 10662 / CBS 1146 / NBRC 0425 / NCYC 2629 / NRRL Y-866</strain>
    </source>
</reference>
<gene>
    <name evidence="2" type="primary">TDEL0G01490</name>
    <name evidence="2" type="ORF">TDEL_0G01490</name>
</gene>
<name>G8ZYP1_TORDE</name>
<keyword evidence="3" id="KW-1185">Reference proteome</keyword>
<dbReference type="FunCoup" id="G8ZYP1">
    <property type="interactions" value="26"/>
</dbReference>
<dbReference type="RefSeq" id="XP_003682727.1">
    <property type="nucleotide sequence ID" value="XM_003682679.1"/>
</dbReference>
<dbReference type="GeneID" id="11504653"/>
<evidence type="ECO:0000313" key="2">
    <source>
        <dbReference type="EMBL" id="CCE93516.1"/>
    </source>
</evidence>
<evidence type="ECO:0000313" key="3">
    <source>
        <dbReference type="Proteomes" id="UP000005627"/>
    </source>
</evidence>
<accession>G8ZYP1</accession>
<feature type="compositionally biased region" description="Polar residues" evidence="1">
    <location>
        <begin position="75"/>
        <end position="87"/>
    </location>
</feature>
<sequence>MSSSEFDSDSSIDHNVKRLIRRPRDDSEKSKINANDSLAAVTVKKRRPAGKVGKPSAVLRNSRPNSQNEPRRGQVRSSNINDQTRGSNSFYQGALLGSFLGATLTTVVTNLVARTFQNG</sequence>
<dbReference type="InParanoid" id="G8ZYP1"/>
<feature type="compositionally biased region" description="Acidic residues" evidence="1">
    <location>
        <begin position="1"/>
        <end position="10"/>
    </location>
</feature>